<evidence type="ECO:0000313" key="1">
    <source>
        <dbReference type="EMBL" id="MBB6011729.1"/>
    </source>
</evidence>
<protein>
    <submittedName>
        <fullName evidence="1">Uncharacterized protein</fullName>
    </submittedName>
</protein>
<organism evidence="1 2">
    <name type="scientific">Aquamicrobium lusatiense</name>
    <dbReference type="NCBI Taxonomy" id="89772"/>
    <lineage>
        <taxon>Bacteria</taxon>
        <taxon>Pseudomonadati</taxon>
        <taxon>Pseudomonadota</taxon>
        <taxon>Alphaproteobacteria</taxon>
        <taxon>Hyphomicrobiales</taxon>
        <taxon>Phyllobacteriaceae</taxon>
        <taxon>Aquamicrobium</taxon>
    </lineage>
</organism>
<name>A0A7W9S1R4_9HYPH</name>
<evidence type="ECO:0000313" key="2">
    <source>
        <dbReference type="Proteomes" id="UP000533306"/>
    </source>
</evidence>
<comment type="caution">
    <text evidence="1">The sequence shown here is derived from an EMBL/GenBank/DDBJ whole genome shotgun (WGS) entry which is preliminary data.</text>
</comment>
<dbReference type="AlphaFoldDB" id="A0A7W9S1R4"/>
<keyword evidence="2" id="KW-1185">Reference proteome</keyword>
<proteinExistence type="predicted"/>
<sequence length="65" mass="7131">MAQSVSCNSCAYYEDHIANSTKVAENAGLCRFNPPVTQPEPNARGLWPVVTASDWCGHFSTETRN</sequence>
<gene>
    <name evidence="1" type="ORF">HNR59_001074</name>
</gene>
<dbReference type="RefSeq" id="WP_183827023.1">
    <property type="nucleotide sequence ID" value="NZ_JACHEU010000001.1"/>
</dbReference>
<reference evidence="1 2" key="1">
    <citation type="submission" date="2020-08" db="EMBL/GenBank/DDBJ databases">
        <title>Genomic Encyclopedia of Type Strains, Phase IV (KMG-IV): sequencing the most valuable type-strain genomes for metagenomic binning, comparative biology and taxonomic classification.</title>
        <authorList>
            <person name="Goeker M."/>
        </authorList>
    </citation>
    <scope>NUCLEOTIDE SEQUENCE [LARGE SCALE GENOMIC DNA]</scope>
    <source>
        <strain evidence="1 2">DSM 11099</strain>
    </source>
</reference>
<accession>A0A7W9S1R4</accession>
<dbReference type="Proteomes" id="UP000533306">
    <property type="component" value="Unassembled WGS sequence"/>
</dbReference>
<dbReference type="EMBL" id="JACHEU010000001">
    <property type="protein sequence ID" value="MBB6011729.1"/>
    <property type="molecule type" value="Genomic_DNA"/>
</dbReference>